<protein>
    <submittedName>
        <fullName evidence="7">Alkyl hydroperoxide reductase</fullName>
    </submittedName>
</protein>
<evidence type="ECO:0000256" key="2">
    <source>
        <dbReference type="ARBA" id="ARBA00022862"/>
    </source>
</evidence>
<dbReference type="PROSITE" id="PS51352">
    <property type="entry name" value="THIOREDOXIN_2"/>
    <property type="match status" value="1"/>
</dbReference>
<reference evidence="7 8" key="1">
    <citation type="journal article" date="2015" name="Nature">
        <title>rRNA introns, odd ribosomes, and small enigmatic genomes across a large radiation of phyla.</title>
        <authorList>
            <person name="Brown C.T."/>
            <person name="Hug L.A."/>
            <person name="Thomas B.C."/>
            <person name="Sharon I."/>
            <person name="Castelle C.J."/>
            <person name="Singh A."/>
            <person name="Wilkins M.J."/>
            <person name="Williams K.H."/>
            <person name="Banfield J.F."/>
        </authorList>
    </citation>
    <scope>NUCLEOTIDE SEQUENCE [LARGE SCALE GENOMIC DNA]</scope>
</reference>
<keyword evidence="1" id="KW-0575">Peroxidase</keyword>
<sequence>MIKVAKKAPEFYGATAYHKNNFVKISLKDYQDKWLVLFFYPRDFTFVCPTEIREFAKLEKEFETCKCAILACSTDSEWSHKNWFEKDLAEVKYPVLADTTHEISSAYNVLGSDGAAQRGTFIVDPEGILRWMAVSDNSVGRSVKEILRALKALQTGGLCPVEWTPGQKTLKP</sequence>
<dbReference type="Gene3D" id="3.40.30.10">
    <property type="entry name" value="Glutaredoxin"/>
    <property type="match status" value="1"/>
</dbReference>
<dbReference type="SUPFAM" id="SSF52833">
    <property type="entry name" value="Thioredoxin-like"/>
    <property type="match status" value="1"/>
</dbReference>
<organism evidence="7 8">
    <name type="scientific">Candidatus Azambacteria bacterium GW2011_GWA2_39_10</name>
    <dbReference type="NCBI Taxonomy" id="1618611"/>
    <lineage>
        <taxon>Bacteria</taxon>
        <taxon>Candidatus Azamiibacteriota</taxon>
    </lineage>
</organism>
<dbReference type="AlphaFoldDB" id="A0A0G0P074"/>
<evidence type="ECO:0000313" key="7">
    <source>
        <dbReference type="EMBL" id="KKQ91509.1"/>
    </source>
</evidence>
<dbReference type="PANTHER" id="PTHR10681">
    <property type="entry name" value="THIOREDOXIN PEROXIDASE"/>
    <property type="match status" value="1"/>
</dbReference>
<comment type="caution">
    <text evidence="7">The sequence shown here is derived from an EMBL/GenBank/DDBJ whole genome shotgun (WGS) entry which is preliminary data.</text>
</comment>
<dbReference type="GO" id="GO:0005829">
    <property type="term" value="C:cytosol"/>
    <property type="evidence" value="ECO:0007669"/>
    <property type="project" value="TreeGrafter"/>
</dbReference>
<feature type="active site" description="Cysteine sulfenic acid (-SOH) intermediate; for peroxidase activity" evidence="5">
    <location>
        <position position="48"/>
    </location>
</feature>
<dbReference type="InterPro" id="IPR024706">
    <property type="entry name" value="Peroxiredoxin_AhpC-typ"/>
</dbReference>
<name>A0A0G0P074_9BACT</name>
<dbReference type="GO" id="GO:0008379">
    <property type="term" value="F:thioredoxin peroxidase activity"/>
    <property type="evidence" value="ECO:0007669"/>
    <property type="project" value="TreeGrafter"/>
</dbReference>
<dbReference type="GO" id="GO:0045454">
    <property type="term" value="P:cell redox homeostasis"/>
    <property type="evidence" value="ECO:0007669"/>
    <property type="project" value="TreeGrafter"/>
</dbReference>
<evidence type="ECO:0000259" key="6">
    <source>
        <dbReference type="PROSITE" id="PS51352"/>
    </source>
</evidence>
<dbReference type="GO" id="GO:0006979">
    <property type="term" value="P:response to oxidative stress"/>
    <property type="evidence" value="ECO:0007669"/>
    <property type="project" value="TreeGrafter"/>
</dbReference>
<dbReference type="InterPro" id="IPR000866">
    <property type="entry name" value="AhpC/TSA"/>
</dbReference>
<keyword evidence="3" id="KW-0560">Oxidoreductase</keyword>
<gene>
    <name evidence="7" type="ORF">UT16_C0013G0007</name>
</gene>
<accession>A0A0G0P074</accession>
<keyword evidence="4" id="KW-0676">Redox-active center</keyword>
<dbReference type="EMBL" id="LBVT01000013">
    <property type="protein sequence ID" value="KKQ91509.1"/>
    <property type="molecule type" value="Genomic_DNA"/>
</dbReference>
<evidence type="ECO:0000256" key="5">
    <source>
        <dbReference type="PIRSR" id="PIRSR000239-1"/>
    </source>
</evidence>
<dbReference type="GO" id="GO:0033554">
    <property type="term" value="P:cellular response to stress"/>
    <property type="evidence" value="ECO:0007669"/>
    <property type="project" value="TreeGrafter"/>
</dbReference>
<evidence type="ECO:0000256" key="3">
    <source>
        <dbReference type="ARBA" id="ARBA00023002"/>
    </source>
</evidence>
<dbReference type="PATRIC" id="fig|1618611.3.peg.185"/>
<dbReference type="PIRSF" id="PIRSF000239">
    <property type="entry name" value="AHPC"/>
    <property type="match status" value="1"/>
</dbReference>
<keyword evidence="2" id="KW-0049">Antioxidant</keyword>
<feature type="domain" description="Thioredoxin" evidence="6">
    <location>
        <begin position="2"/>
        <end position="155"/>
    </location>
</feature>
<dbReference type="PANTHER" id="PTHR10681:SF121">
    <property type="entry name" value="ALKYL HYDROPEROXIDE REDUCTASE C"/>
    <property type="match status" value="1"/>
</dbReference>
<dbReference type="Pfam" id="PF00578">
    <property type="entry name" value="AhpC-TSA"/>
    <property type="match status" value="1"/>
</dbReference>
<dbReference type="CDD" id="cd03015">
    <property type="entry name" value="PRX_Typ2cys"/>
    <property type="match status" value="1"/>
</dbReference>
<dbReference type="GO" id="GO:0042744">
    <property type="term" value="P:hydrogen peroxide catabolic process"/>
    <property type="evidence" value="ECO:0007669"/>
    <property type="project" value="TreeGrafter"/>
</dbReference>
<evidence type="ECO:0000313" key="8">
    <source>
        <dbReference type="Proteomes" id="UP000034706"/>
    </source>
</evidence>
<dbReference type="InterPro" id="IPR013766">
    <property type="entry name" value="Thioredoxin_domain"/>
</dbReference>
<dbReference type="InterPro" id="IPR050217">
    <property type="entry name" value="Peroxiredoxin"/>
</dbReference>
<evidence type="ECO:0000256" key="1">
    <source>
        <dbReference type="ARBA" id="ARBA00022559"/>
    </source>
</evidence>
<dbReference type="Proteomes" id="UP000034706">
    <property type="component" value="Unassembled WGS sequence"/>
</dbReference>
<evidence type="ECO:0000256" key="4">
    <source>
        <dbReference type="ARBA" id="ARBA00023284"/>
    </source>
</evidence>
<proteinExistence type="predicted"/>
<dbReference type="InterPro" id="IPR036249">
    <property type="entry name" value="Thioredoxin-like_sf"/>
</dbReference>